<feature type="compositionally biased region" description="Polar residues" evidence="1">
    <location>
        <begin position="142"/>
        <end position="159"/>
    </location>
</feature>
<proteinExistence type="predicted"/>
<evidence type="ECO:0000259" key="2">
    <source>
        <dbReference type="Pfam" id="PF03372"/>
    </source>
</evidence>
<accession>A0AAN7KA16</accession>
<feature type="compositionally biased region" description="Polar residues" evidence="1">
    <location>
        <begin position="189"/>
        <end position="200"/>
    </location>
</feature>
<dbReference type="PANTHER" id="PTHR12121:SF85">
    <property type="entry name" value="CARBON CATABOLITE REPRESSOR PROTEIN 4 HOMOLOG 6"/>
    <property type="match status" value="1"/>
</dbReference>
<evidence type="ECO:0000256" key="1">
    <source>
        <dbReference type="SAM" id="MobiDB-lite"/>
    </source>
</evidence>
<dbReference type="AlphaFoldDB" id="A0AAN7KA16"/>
<feature type="domain" description="Endonuclease/exonuclease/phosphatase" evidence="2">
    <location>
        <begin position="274"/>
        <end position="442"/>
    </location>
</feature>
<evidence type="ECO:0000313" key="3">
    <source>
        <dbReference type="EMBL" id="KAK4760117.1"/>
    </source>
</evidence>
<organism evidence="3 4">
    <name type="scientific">Trapa incisa</name>
    <dbReference type="NCBI Taxonomy" id="236973"/>
    <lineage>
        <taxon>Eukaryota</taxon>
        <taxon>Viridiplantae</taxon>
        <taxon>Streptophyta</taxon>
        <taxon>Embryophyta</taxon>
        <taxon>Tracheophyta</taxon>
        <taxon>Spermatophyta</taxon>
        <taxon>Magnoliopsida</taxon>
        <taxon>eudicotyledons</taxon>
        <taxon>Gunneridae</taxon>
        <taxon>Pentapetalae</taxon>
        <taxon>rosids</taxon>
        <taxon>malvids</taxon>
        <taxon>Myrtales</taxon>
        <taxon>Lythraceae</taxon>
        <taxon>Trapa</taxon>
    </lineage>
</organism>
<feature type="compositionally biased region" description="Polar residues" evidence="1">
    <location>
        <begin position="107"/>
        <end position="118"/>
    </location>
</feature>
<feature type="compositionally biased region" description="Low complexity" evidence="1">
    <location>
        <begin position="1"/>
        <end position="29"/>
    </location>
</feature>
<feature type="region of interest" description="Disordered" evidence="1">
    <location>
        <begin position="171"/>
        <end position="210"/>
    </location>
</feature>
<dbReference type="EMBL" id="JAXIOK010000011">
    <property type="protein sequence ID" value="KAK4760117.1"/>
    <property type="molecule type" value="Genomic_DNA"/>
</dbReference>
<dbReference type="InterPro" id="IPR005135">
    <property type="entry name" value="Endo/exonuclease/phosphatase"/>
</dbReference>
<gene>
    <name evidence="3" type="ORF">SAY87_023248</name>
</gene>
<dbReference type="Gene3D" id="3.60.10.10">
    <property type="entry name" value="Endonuclease/exonuclease/phosphatase"/>
    <property type="match status" value="2"/>
</dbReference>
<keyword evidence="4" id="KW-1185">Reference proteome</keyword>
<evidence type="ECO:0000313" key="4">
    <source>
        <dbReference type="Proteomes" id="UP001345219"/>
    </source>
</evidence>
<dbReference type="Proteomes" id="UP001345219">
    <property type="component" value="Chromosome 17"/>
</dbReference>
<dbReference type="InterPro" id="IPR050410">
    <property type="entry name" value="CCR4/nocturin_mRNA_transcr"/>
</dbReference>
<dbReference type="Pfam" id="PF03372">
    <property type="entry name" value="Exo_endo_phos"/>
    <property type="match status" value="1"/>
</dbReference>
<name>A0AAN7KA16_9MYRT</name>
<comment type="caution">
    <text evidence="3">The sequence shown here is derived from an EMBL/GenBank/DDBJ whole genome shotgun (WGS) entry which is preliminary data.</text>
</comment>
<reference evidence="3 4" key="1">
    <citation type="journal article" date="2023" name="Hortic Res">
        <title>Pangenome of water caltrop reveals structural variations and asymmetric subgenome divergence after allopolyploidization.</title>
        <authorList>
            <person name="Zhang X."/>
            <person name="Chen Y."/>
            <person name="Wang L."/>
            <person name="Yuan Y."/>
            <person name="Fang M."/>
            <person name="Shi L."/>
            <person name="Lu R."/>
            <person name="Comes H.P."/>
            <person name="Ma Y."/>
            <person name="Chen Y."/>
            <person name="Huang G."/>
            <person name="Zhou Y."/>
            <person name="Zheng Z."/>
            <person name="Qiu Y."/>
        </authorList>
    </citation>
    <scope>NUCLEOTIDE SEQUENCE [LARGE SCALE GENOMIC DNA]</scope>
    <source>
        <tissue evidence="3">Roots</tissue>
    </source>
</reference>
<protein>
    <recommendedName>
        <fullName evidence="2">Endonuclease/exonuclease/phosphatase domain-containing protein</fullName>
    </recommendedName>
</protein>
<feature type="compositionally biased region" description="Gly residues" evidence="1">
    <location>
        <begin position="46"/>
        <end position="59"/>
    </location>
</feature>
<sequence>MRRSAPSVRSLSVSASTSAASTMSFAPRYRGGGRGQWQRSFSDQGDGAGRGHYMAGGSGDQSFEDAGFTSQGREERVSLIRMESQPRPFHGRQTYNRLFHPPLPYNHYQQSPQAQSRPPFNRGRPYNNHNQSFRFRPPSPPYNHNQQFAPPQQYNQNPRLYQPQSNIQNRQFPQKPLHYPNSPFYPSPQHYQNQGVGPSEQSPPRPPQVLNYRNWEFSRSEPHPNFKRFVVLSYNILADYLALNHRGKLYYHIPRYMLEWNWRKRSIIFELGLWSADIMCFQEVDRFQDLEEELKLRGYNGTWKMRTGDPVDGCAIFWRTSRFKLLHEEFIEYNKLGLRDNVAQICVFEFMNEDVIENAGGSPLSSAGSNRIVVCNIHVLYNPRRGEIKLGQIRVLLNSAHDISKSWDNAPIVLCGDFNCTPESPLYNFISHQQLDISGVDRDKLSGQASAEIHGTRAYIYNNQGLPTDKSIQDLPKVENAREYKQPNQEVTNGGLKKALDMSDEACSSHASCDKIEDITGSLGGGGFPEGLGIVVNIEQEFSDDLYDLSKESMELRSKANVPDETNITSVTASDKSSHTFANNEDPVPVLVEEKLKVFSLNELQSVDNNIYSSAMAEGQSSLPIVNDGDSAVELVDEELQVLSLNKLDDPAKEKGESSSEDDATFLEALHDGEESFAPESSSRFEVELLEEGRSVYDPSVWTSTEIATATGSEDCVILEHKLKLKSTYTEVEDISRTRDSNGEPHVTSYNSRFMGTVDYIWRSEGLQTVRVLAPIPKQAMQQWTRGFPTKKWGSDHIALVSELAITAGGGVSDRETQNQVQ</sequence>
<dbReference type="GO" id="GO:0000175">
    <property type="term" value="F:3'-5'-RNA exonuclease activity"/>
    <property type="evidence" value="ECO:0007669"/>
    <property type="project" value="TreeGrafter"/>
</dbReference>
<feature type="region of interest" description="Disordered" evidence="1">
    <location>
        <begin position="1"/>
        <end position="159"/>
    </location>
</feature>
<dbReference type="SUPFAM" id="SSF56219">
    <property type="entry name" value="DNase I-like"/>
    <property type="match status" value="1"/>
</dbReference>
<dbReference type="PANTHER" id="PTHR12121">
    <property type="entry name" value="CARBON CATABOLITE REPRESSOR PROTEIN 4"/>
    <property type="match status" value="1"/>
</dbReference>
<dbReference type="InterPro" id="IPR036691">
    <property type="entry name" value="Endo/exonu/phosph_ase_sf"/>
</dbReference>